<dbReference type="STRING" id="2070753.A0A3A2ZJK0"/>
<reference evidence="3" key="1">
    <citation type="submission" date="2017-02" db="EMBL/GenBank/DDBJ databases">
        <authorList>
            <person name="Tafer H."/>
            <person name="Lopandic K."/>
        </authorList>
    </citation>
    <scope>NUCLEOTIDE SEQUENCE [LARGE SCALE GENOMIC DNA]</scope>
    <source>
        <strain evidence="3">CBS 366.77</strain>
    </source>
</reference>
<feature type="region of interest" description="Disordered" evidence="1">
    <location>
        <begin position="529"/>
        <end position="576"/>
    </location>
</feature>
<feature type="compositionally biased region" description="Polar residues" evidence="1">
    <location>
        <begin position="15"/>
        <end position="24"/>
    </location>
</feature>
<organism evidence="2 3">
    <name type="scientific">Aspergillus sclerotialis</name>
    <dbReference type="NCBI Taxonomy" id="2070753"/>
    <lineage>
        <taxon>Eukaryota</taxon>
        <taxon>Fungi</taxon>
        <taxon>Dikarya</taxon>
        <taxon>Ascomycota</taxon>
        <taxon>Pezizomycotina</taxon>
        <taxon>Eurotiomycetes</taxon>
        <taxon>Eurotiomycetidae</taxon>
        <taxon>Eurotiales</taxon>
        <taxon>Aspergillaceae</taxon>
        <taxon>Aspergillus</taxon>
        <taxon>Aspergillus subgen. Polypaecilum</taxon>
    </lineage>
</organism>
<dbReference type="OrthoDB" id="2359117at2759"/>
<feature type="compositionally biased region" description="Low complexity" evidence="1">
    <location>
        <begin position="85"/>
        <end position="95"/>
    </location>
</feature>
<feature type="compositionally biased region" description="Polar residues" evidence="1">
    <location>
        <begin position="543"/>
        <end position="562"/>
    </location>
</feature>
<feature type="compositionally biased region" description="Polar residues" evidence="1">
    <location>
        <begin position="38"/>
        <end position="79"/>
    </location>
</feature>
<name>A0A3A2ZJK0_9EURO</name>
<feature type="region of interest" description="Disordered" evidence="1">
    <location>
        <begin position="460"/>
        <end position="509"/>
    </location>
</feature>
<feature type="compositionally biased region" description="Polar residues" evidence="1">
    <location>
        <begin position="150"/>
        <end position="173"/>
    </location>
</feature>
<feature type="compositionally biased region" description="Polar residues" evidence="1">
    <location>
        <begin position="482"/>
        <end position="509"/>
    </location>
</feature>
<dbReference type="AlphaFoldDB" id="A0A3A2ZJK0"/>
<comment type="caution">
    <text evidence="2">The sequence shown here is derived from an EMBL/GenBank/DDBJ whole genome shotgun (WGS) entry which is preliminary data.</text>
</comment>
<gene>
    <name evidence="2" type="ORF">PHISCL_05205</name>
</gene>
<dbReference type="Proteomes" id="UP000266188">
    <property type="component" value="Unassembled WGS sequence"/>
</dbReference>
<accession>A0A3A2ZJK0</accession>
<evidence type="ECO:0000313" key="2">
    <source>
        <dbReference type="EMBL" id="RJE22473.1"/>
    </source>
</evidence>
<feature type="compositionally biased region" description="Polar residues" evidence="1">
    <location>
        <begin position="127"/>
        <end position="140"/>
    </location>
</feature>
<feature type="compositionally biased region" description="Polar residues" evidence="1">
    <location>
        <begin position="373"/>
        <end position="383"/>
    </location>
</feature>
<keyword evidence="3" id="KW-1185">Reference proteome</keyword>
<feature type="compositionally biased region" description="Polar residues" evidence="1">
    <location>
        <begin position="297"/>
        <end position="310"/>
    </location>
</feature>
<feature type="compositionally biased region" description="Polar residues" evidence="1">
    <location>
        <begin position="420"/>
        <end position="444"/>
    </location>
</feature>
<feature type="region of interest" description="Disordered" evidence="1">
    <location>
        <begin position="276"/>
        <end position="444"/>
    </location>
</feature>
<proteinExistence type="predicted"/>
<sequence>MNDGSRGCLHRNPETRQVNGSHSMQVPAIASSAAIQPLWQSDFRNMHPSQPTSFQEDIQPSSAVENGDSSFNHSQSTDNSRLRSSHSPSVLGSGSQTSLTTVEGISEPSAVGHAVNKPHKPFDVSVRTATGSSIPQNGSVTLEGDMEGRSATSGPQSASKFSVGDNGTSSMASTAHTDAASLSHLQYRSNMTPKPPQPISGHKRTATGDIKAISDAVEPRDSDLNTAWRRRSKSIGTASHGSRIAELSVHLRTRLSYAAAKVEKDWQRDGQVQIPFRMRQSASPTSTSSGTKHHTTEILSSQDNSSTTSHFYRPNDSVQKHHSLIPDILPSERTSHKTLTATSPTKPFPMPKLAPPVDIISSGGSGRRRRPNPNETSANSRYSPYSGHRRYHSQQEFGASKLTAKQHPVLVPGTPPLRPSTHTASTPFPSQNGHYRSRTHSQSTLMEQDAIETLLFMSSPENSGYRASPQPRPDSIPKSIAPSVSGNSNLFGSQNKQSHMSPANEPSSKLSNEVLGLEANAGDEIDRMLDQMEDSDSDDERGFSSNHHSQMSVVSHSENSCQGHYVPSGPWRARGI</sequence>
<dbReference type="EMBL" id="MVGC01000167">
    <property type="protein sequence ID" value="RJE22473.1"/>
    <property type="molecule type" value="Genomic_DNA"/>
</dbReference>
<protein>
    <submittedName>
        <fullName evidence="2">Uncharacterized protein</fullName>
    </submittedName>
</protein>
<evidence type="ECO:0000313" key="3">
    <source>
        <dbReference type="Proteomes" id="UP000266188"/>
    </source>
</evidence>
<evidence type="ECO:0000256" key="1">
    <source>
        <dbReference type="SAM" id="MobiDB-lite"/>
    </source>
</evidence>
<feature type="region of interest" description="Disordered" evidence="1">
    <location>
        <begin position="1"/>
        <end position="173"/>
    </location>
</feature>